<evidence type="ECO:0000313" key="2">
    <source>
        <dbReference type="Proteomes" id="UP000078046"/>
    </source>
</evidence>
<keyword evidence="2" id="KW-1185">Reference proteome</keyword>
<gene>
    <name evidence="1" type="ORF">A3Q56_07987</name>
</gene>
<reference evidence="1 2" key="1">
    <citation type="submission" date="2016-04" db="EMBL/GenBank/DDBJ databases">
        <title>The genome of Intoshia linei affirms orthonectids as highly simplified spiralians.</title>
        <authorList>
            <person name="Mikhailov K.V."/>
            <person name="Slusarev G.S."/>
            <person name="Nikitin M.A."/>
            <person name="Logacheva M.D."/>
            <person name="Penin A."/>
            <person name="Aleoshin V."/>
            <person name="Panchin Y.V."/>
        </authorList>
    </citation>
    <scope>NUCLEOTIDE SEQUENCE [LARGE SCALE GENOMIC DNA]</scope>
    <source>
        <strain evidence="1">Intl2013</strain>
        <tissue evidence="1">Whole animal</tissue>
    </source>
</reference>
<dbReference type="AlphaFoldDB" id="A0A177AR36"/>
<dbReference type="Proteomes" id="UP000078046">
    <property type="component" value="Unassembled WGS sequence"/>
</dbReference>
<proteinExistence type="predicted"/>
<name>A0A177AR36_9BILA</name>
<sequence>MEADYEEFLKTTKTLYDMCHQFEEIEKIYLNLFKVVAVAKLLCSHYYSYYNECKLQEKYRKEKIIVESIRYYKNWINVDDTSYVICTSVIAEFI</sequence>
<accession>A0A177AR36</accession>
<evidence type="ECO:0000313" key="1">
    <source>
        <dbReference type="EMBL" id="OAF64280.1"/>
    </source>
</evidence>
<organism evidence="1 2">
    <name type="scientific">Intoshia linei</name>
    <dbReference type="NCBI Taxonomy" id="1819745"/>
    <lineage>
        <taxon>Eukaryota</taxon>
        <taxon>Metazoa</taxon>
        <taxon>Spiralia</taxon>
        <taxon>Lophotrochozoa</taxon>
        <taxon>Mesozoa</taxon>
        <taxon>Orthonectida</taxon>
        <taxon>Rhopaluridae</taxon>
        <taxon>Intoshia</taxon>
    </lineage>
</organism>
<dbReference type="EMBL" id="LWCA01001962">
    <property type="protein sequence ID" value="OAF64280.1"/>
    <property type="molecule type" value="Genomic_DNA"/>
</dbReference>
<protein>
    <submittedName>
        <fullName evidence="1">Uncharacterized protein</fullName>
    </submittedName>
</protein>
<feature type="non-terminal residue" evidence="1">
    <location>
        <position position="94"/>
    </location>
</feature>
<comment type="caution">
    <text evidence="1">The sequence shown here is derived from an EMBL/GenBank/DDBJ whole genome shotgun (WGS) entry which is preliminary data.</text>
</comment>